<evidence type="ECO:0000313" key="2">
    <source>
        <dbReference type="EMBL" id="OQM39962.1"/>
    </source>
</evidence>
<name>A0A1V8NU62_CITBR</name>
<proteinExistence type="predicted"/>
<keyword evidence="1" id="KW-1133">Transmembrane helix</keyword>
<gene>
    <name evidence="2" type="ORF">BZK42_22185</name>
</gene>
<protein>
    <submittedName>
        <fullName evidence="2">Uncharacterized protein</fullName>
    </submittedName>
</protein>
<keyword evidence="1" id="KW-0472">Membrane</keyword>
<evidence type="ECO:0000256" key="1">
    <source>
        <dbReference type="SAM" id="Phobius"/>
    </source>
</evidence>
<sequence length="120" mass="14088">MRNMKTPGGLKSRPVNILFQVFLWGMVLTLLLAVLYVIDSRYGGIHDRMLQWRTPLLVWRLVLYSILITLWLWPGGLRRRYSDQVRASGHPNPRFAVFRTEIIPVMLVAFSEYSNWAQLQ</sequence>
<keyword evidence="1" id="KW-0812">Transmembrane</keyword>
<dbReference type="RefSeq" id="WP_080860241.1">
    <property type="nucleotide sequence ID" value="NZ_CP077405.1"/>
</dbReference>
<dbReference type="EMBL" id="NAEW01000015">
    <property type="protein sequence ID" value="OQM39962.1"/>
    <property type="molecule type" value="Genomic_DNA"/>
</dbReference>
<comment type="caution">
    <text evidence="2">The sequence shown here is derived from an EMBL/GenBank/DDBJ whole genome shotgun (WGS) entry which is preliminary data.</text>
</comment>
<reference evidence="2 3" key="1">
    <citation type="submission" date="2017-03" db="EMBL/GenBank/DDBJ databases">
        <authorList>
            <person name="Afonso C.L."/>
            <person name="Miller P.J."/>
            <person name="Scott M.A."/>
            <person name="Spackman E."/>
            <person name="Goraichik I."/>
            <person name="Dimitrov K.M."/>
            <person name="Suarez D.L."/>
            <person name="Swayne D.E."/>
        </authorList>
    </citation>
    <scope>NUCLEOTIDE SEQUENCE [LARGE SCALE GENOMIC DNA]</scope>
    <source>
        <strain evidence="2 3">ATCC 51113</strain>
    </source>
</reference>
<dbReference type="AlphaFoldDB" id="A0A1V8NU62"/>
<feature type="transmembrane region" description="Helical" evidence="1">
    <location>
        <begin position="58"/>
        <end position="77"/>
    </location>
</feature>
<accession>A0A1V8NU62</accession>
<dbReference type="Proteomes" id="UP000192573">
    <property type="component" value="Unassembled WGS sequence"/>
</dbReference>
<organism evidence="2 3">
    <name type="scientific">Citrobacter braakii</name>
    <dbReference type="NCBI Taxonomy" id="57706"/>
    <lineage>
        <taxon>Bacteria</taxon>
        <taxon>Pseudomonadati</taxon>
        <taxon>Pseudomonadota</taxon>
        <taxon>Gammaproteobacteria</taxon>
        <taxon>Enterobacterales</taxon>
        <taxon>Enterobacteriaceae</taxon>
        <taxon>Citrobacter</taxon>
        <taxon>Citrobacter freundii complex</taxon>
    </lineage>
</organism>
<feature type="transmembrane region" description="Helical" evidence="1">
    <location>
        <begin position="21"/>
        <end position="38"/>
    </location>
</feature>
<evidence type="ECO:0000313" key="3">
    <source>
        <dbReference type="Proteomes" id="UP000192573"/>
    </source>
</evidence>